<comment type="caution">
    <text evidence="5">The sequence shown here is derived from an EMBL/GenBank/DDBJ whole genome shotgun (WGS) entry which is preliminary data.</text>
</comment>
<name>A0A2A2TN84_9CYAN</name>
<dbReference type="AlphaFoldDB" id="A0A2A2TN84"/>
<dbReference type="InterPro" id="IPR029062">
    <property type="entry name" value="Class_I_gatase-like"/>
</dbReference>
<evidence type="ECO:0000313" key="6">
    <source>
        <dbReference type="Proteomes" id="UP000218238"/>
    </source>
</evidence>
<evidence type="ECO:0000313" key="5">
    <source>
        <dbReference type="EMBL" id="PAX59885.1"/>
    </source>
</evidence>
<dbReference type="Gene3D" id="3.40.50.880">
    <property type="match status" value="1"/>
</dbReference>
<dbReference type="OrthoDB" id="9799980at2"/>
<keyword evidence="6" id="KW-1185">Reference proteome</keyword>
<dbReference type="PANTHER" id="PTHR36175:SF1">
    <property type="entry name" value="CYANOPHYCINASE"/>
    <property type="match status" value="1"/>
</dbReference>
<keyword evidence="2" id="KW-0645">Protease</keyword>
<evidence type="ECO:0000256" key="4">
    <source>
        <dbReference type="ARBA" id="ARBA00022825"/>
    </source>
</evidence>
<proteinExistence type="inferred from homology"/>
<sequence>MFRKIIFTNRNLINPAKSCKTAAITFITASFIIFPAIATAKPYLKGNPANVNPPLAGAVYNLGGGGTDVDGAIQWMINNARGCEKCSSKVDVVIIRAAGSDAYNQPISEMDGVDSVETLVITSKSDANTPSVVEAVKNAEVIFFAGGDQCKYVENFQNTKLEKAVESVSARGGAVGGTSAGAMIQSDFVYNSCLSNIESRDALDDPYRDIDFTYNFLPWVNLKYTVVDTHFDKRDRMGRLMAFTARQVQDGKAKSALGIGVSEATSVVVDRNGIAKVIGKGSAYFVLADHLPKVCEKGKPLSYADFKIWKVNNGETFNLRNYPQKGYYLRSVDRGRIDSNPY</sequence>
<dbReference type="InterPro" id="IPR005320">
    <property type="entry name" value="Peptidase_S51"/>
</dbReference>
<organism evidence="5 6">
    <name type="scientific">Brunnivagina elsteri CCALA 953</name>
    <dbReference type="NCBI Taxonomy" id="987040"/>
    <lineage>
        <taxon>Bacteria</taxon>
        <taxon>Bacillati</taxon>
        <taxon>Cyanobacteriota</taxon>
        <taxon>Cyanophyceae</taxon>
        <taxon>Nostocales</taxon>
        <taxon>Calotrichaceae</taxon>
        <taxon>Brunnivagina</taxon>
    </lineage>
</organism>
<protein>
    <submittedName>
        <fullName evidence="5">Peptidase S51</fullName>
    </submittedName>
</protein>
<evidence type="ECO:0000256" key="2">
    <source>
        <dbReference type="ARBA" id="ARBA00022670"/>
    </source>
</evidence>
<dbReference type="PANTHER" id="PTHR36175">
    <property type="entry name" value="CYANOPHYCINASE"/>
    <property type="match status" value="1"/>
</dbReference>
<keyword evidence="3" id="KW-0378">Hydrolase</keyword>
<evidence type="ECO:0000256" key="1">
    <source>
        <dbReference type="ARBA" id="ARBA00006534"/>
    </source>
</evidence>
<dbReference type="GO" id="GO:0006508">
    <property type="term" value="P:proteolysis"/>
    <property type="evidence" value="ECO:0007669"/>
    <property type="project" value="UniProtKB-KW"/>
</dbReference>
<evidence type="ECO:0000256" key="3">
    <source>
        <dbReference type="ARBA" id="ARBA00022801"/>
    </source>
</evidence>
<dbReference type="GO" id="GO:0008236">
    <property type="term" value="F:serine-type peptidase activity"/>
    <property type="evidence" value="ECO:0007669"/>
    <property type="project" value="UniProtKB-KW"/>
</dbReference>
<comment type="similarity">
    <text evidence="1">Belongs to the peptidase S51 family.</text>
</comment>
<dbReference type="Pfam" id="PF03575">
    <property type="entry name" value="Peptidase_S51"/>
    <property type="match status" value="1"/>
</dbReference>
<gene>
    <name evidence="5" type="ORF">CK510_04850</name>
</gene>
<reference evidence="5 6" key="1">
    <citation type="submission" date="2017-08" db="EMBL/GenBank/DDBJ databases">
        <title>Draft genome sequence of filamentous cyanobacterium Calothrix elsteri CCALA 953.</title>
        <authorList>
            <person name="Gagunashvili A.N."/>
            <person name="Elster J."/>
            <person name="Andresson O.S."/>
        </authorList>
    </citation>
    <scope>NUCLEOTIDE SEQUENCE [LARGE SCALE GENOMIC DNA]</scope>
    <source>
        <strain evidence="5 6">CCALA 953</strain>
    </source>
</reference>
<keyword evidence="4" id="KW-0720">Serine protease</keyword>
<dbReference type="SUPFAM" id="SSF52317">
    <property type="entry name" value="Class I glutamine amidotransferase-like"/>
    <property type="match status" value="1"/>
</dbReference>
<dbReference type="EMBL" id="NTFS01000032">
    <property type="protein sequence ID" value="PAX59885.1"/>
    <property type="molecule type" value="Genomic_DNA"/>
</dbReference>
<dbReference type="Proteomes" id="UP000218238">
    <property type="component" value="Unassembled WGS sequence"/>
</dbReference>
<dbReference type="CDD" id="cd03145">
    <property type="entry name" value="GAT1_cyanophycinase"/>
    <property type="match status" value="1"/>
</dbReference>
<accession>A0A2A2TN84</accession>